<feature type="transmembrane region" description="Helical" evidence="6">
    <location>
        <begin position="174"/>
        <end position="193"/>
    </location>
</feature>
<feature type="transmembrane region" description="Helical" evidence="6">
    <location>
        <begin position="122"/>
        <end position="140"/>
    </location>
</feature>
<keyword evidence="5 6" id="KW-0472">Membrane</keyword>
<dbReference type="PRINTS" id="PR00698">
    <property type="entry name" value="TMPROTEINSRG"/>
</dbReference>
<reference evidence="7" key="1">
    <citation type="submission" date="2007-07" db="EMBL/GenBank/DDBJ databases">
        <title>PCAP assembly of the Caenorhabditis remanei genome.</title>
        <authorList>
            <consortium name="The Caenorhabditis remanei Sequencing Consortium"/>
            <person name="Wilson R.K."/>
        </authorList>
    </citation>
    <scope>NUCLEOTIDE SEQUENCE [LARGE SCALE GENOMIC DNA]</scope>
    <source>
        <strain evidence="7">PB4641</strain>
    </source>
</reference>
<dbReference type="STRING" id="31234.E3LFM9"/>
<feature type="transmembrane region" description="Helical" evidence="6">
    <location>
        <begin position="252"/>
        <end position="273"/>
    </location>
</feature>
<dbReference type="InterPro" id="IPR051119">
    <property type="entry name" value="Nematode_SR-like"/>
</dbReference>
<dbReference type="PANTHER" id="PTHR31627">
    <property type="entry name" value="SERPENTINE RECEPTOR CLASS GAMMA-RELATED"/>
    <property type="match status" value="1"/>
</dbReference>
<evidence type="ECO:0000256" key="2">
    <source>
        <dbReference type="ARBA" id="ARBA00005692"/>
    </source>
</evidence>
<accession>E3LFM9</accession>
<dbReference type="OrthoDB" id="5866624at2759"/>
<keyword evidence="4 6" id="KW-1133">Transmembrane helix</keyword>
<feature type="transmembrane region" description="Helical" evidence="6">
    <location>
        <begin position="12"/>
        <end position="32"/>
    </location>
</feature>
<comment type="caution">
    <text evidence="6">Lacks conserved residue(s) required for the propagation of feature annotation.</text>
</comment>
<evidence type="ECO:0000313" key="7">
    <source>
        <dbReference type="EMBL" id="EFO86106.1"/>
    </source>
</evidence>
<evidence type="ECO:0000256" key="1">
    <source>
        <dbReference type="ARBA" id="ARBA00004141"/>
    </source>
</evidence>
<sequence length="303" mass="34227">MNYPLIIGIQSFYIAFSLILYSLIFLYIMWSGDLEFKTAFHRLFLLRAPADFLQVLVSLFAFRCPLAGWEEITHIPYLAKVGFMISQYSVLVEMCAQLLLSVNRLSAIVYPIQHNKFWTKKITLLLFSLGMLISIVPTASRATQPAAFMNVNGSFIPYLVNRGDQEKNSKVTCLIYSFFCFASLLCNLLACCVHRKQKRMQCFETQPKLASTVQTNLLIYACLSTVIVVAMTCFQSLLALHVFDVTAEAHKVVLLFLTISADAFALSNPWLLICLSSTFRHKFFAARKISRIFAAAPSTNETS</sequence>
<dbReference type="GO" id="GO:0004888">
    <property type="term" value="F:transmembrane signaling receptor activity"/>
    <property type="evidence" value="ECO:0007669"/>
    <property type="project" value="InterPro"/>
</dbReference>
<dbReference type="Proteomes" id="UP000008281">
    <property type="component" value="Unassembled WGS sequence"/>
</dbReference>
<gene>
    <name evidence="7" type="primary">Cre-srv-2</name>
    <name evidence="7" type="ORF">CRE_02206</name>
</gene>
<evidence type="ECO:0000256" key="5">
    <source>
        <dbReference type="ARBA" id="ARBA00023136"/>
    </source>
</evidence>
<name>E3LFM9_CAERE</name>
<dbReference type="GO" id="GO:0007606">
    <property type="term" value="P:sensory perception of chemical stimulus"/>
    <property type="evidence" value="ECO:0007669"/>
    <property type="project" value="UniProtKB-UniRule"/>
</dbReference>
<evidence type="ECO:0000313" key="8">
    <source>
        <dbReference type="Proteomes" id="UP000008281"/>
    </source>
</evidence>
<dbReference type="InterPro" id="IPR000609">
    <property type="entry name" value="7TM_GPCR_serpentine_rcpt_Srg"/>
</dbReference>
<organism evidence="8">
    <name type="scientific">Caenorhabditis remanei</name>
    <name type="common">Caenorhabditis vulgaris</name>
    <dbReference type="NCBI Taxonomy" id="31234"/>
    <lineage>
        <taxon>Eukaryota</taxon>
        <taxon>Metazoa</taxon>
        <taxon>Ecdysozoa</taxon>
        <taxon>Nematoda</taxon>
        <taxon>Chromadorea</taxon>
        <taxon>Rhabditida</taxon>
        <taxon>Rhabditina</taxon>
        <taxon>Rhabditomorpha</taxon>
        <taxon>Rhabditoidea</taxon>
        <taxon>Rhabditidae</taxon>
        <taxon>Peloderinae</taxon>
        <taxon>Caenorhabditis</taxon>
    </lineage>
</organism>
<dbReference type="Gene3D" id="1.20.1070.10">
    <property type="entry name" value="Rhodopsin 7-helix transmembrane proteins"/>
    <property type="match status" value="1"/>
</dbReference>
<protein>
    <recommendedName>
        <fullName evidence="6">Serpentine receptor class gamma</fullName>
    </recommendedName>
</protein>
<keyword evidence="3 6" id="KW-0812">Transmembrane</keyword>
<dbReference type="InParanoid" id="E3LFM9"/>
<dbReference type="GO" id="GO:0016020">
    <property type="term" value="C:membrane"/>
    <property type="evidence" value="ECO:0007669"/>
    <property type="project" value="UniProtKB-SubCell"/>
</dbReference>
<dbReference type="FunCoup" id="E3LFM9">
    <property type="interactions" value="1"/>
</dbReference>
<dbReference type="PANTHER" id="PTHR31627:SF31">
    <property type="entry name" value="SERPENTINE RECEPTOR CLASS GAMMA"/>
    <property type="match status" value="1"/>
</dbReference>
<dbReference type="Pfam" id="PF10323">
    <property type="entry name" value="7TM_GPCR_Srv"/>
    <property type="match status" value="1"/>
</dbReference>
<evidence type="ECO:0000256" key="6">
    <source>
        <dbReference type="RuleBase" id="RU280813"/>
    </source>
</evidence>
<comment type="subcellular location">
    <subcellularLocation>
        <location evidence="1">Membrane</location>
        <topology evidence="1">Multi-pass membrane protein</topology>
    </subcellularLocation>
</comment>
<dbReference type="EMBL" id="DS268408">
    <property type="protein sequence ID" value="EFO86106.1"/>
    <property type="molecule type" value="Genomic_DNA"/>
</dbReference>
<keyword evidence="8" id="KW-1185">Reference proteome</keyword>
<dbReference type="InterPro" id="IPR019426">
    <property type="entry name" value="7TM_GPCR_serpentine_rcpt_Srv"/>
</dbReference>
<comment type="similarity">
    <text evidence="2 6">Belongs to the nematode receptor-like protein srg family.</text>
</comment>
<evidence type="ECO:0000256" key="3">
    <source>
        <dbReference type="ARBA" id="ARBA00022692"/>
    </source>
</evidence>
<feature type="transmembrane region" description="Helical" evidence="6">
    <location>
        <begin position="217"/>
        <end position="240"/>
    </location>
</feature>
<dbReference type="HOGENOM" id="CLU_919009_0_0_1"/>
<dbReference type="AlphaFoldDB" id="E3LFM9"/>
<proteinExistence type="inferred from homology"/>
<dbReference type="OMA" id="FMISQYS"/>
<evidence type="ECO:0000256" key="4">
    <source>
        <dbReference type="ARBA" id="ARBA00022989"/>
    </source>
</evidence>
<dbReference type="eggNOG" id="ENOG502TFR1">
    <property type="taxonomic scope" value="Eukaryota"/>
</dbReference>
<dbReference type="SUPFAM" id="SSF81321">
    <property type="entry name" value="Family A G protein-coupled receptor-like"/>
    <property type="match status" value="1"/>
</dbReference>